<evidence type="ECO:0000313" key="2">
    <source>
        <dbReference type="EMBL" id="MEL0550759.1"/>
    </source>
</evidence>
<dbReference type="Proteomes" id="UP001312893">
    <property type="component" value="Unassembled WGS sequence"/>
</dbReference>
<dbReference type="Pfam" id="PF16105">
    <property type="entry name" value="DUF4823"/>
    <property type="match status" value="1"/>
</dbReference>
<reference evidence="2 3" key="1">
    <citation type="submission" date="2024-04" db="EMBL/GenBank/DDBJ databases">
        <title>Two novel Raoultella species associated with bleeding cankers of broadleaf hosts, Raoultella scottia sp. nov. and Raoultella lignicola sp. nov.</title>
        <authorList>
            <person name="Brady C.L."/>
        </authorList>
    </citation>
    <scope>NUCLEOTIDE SEQUENCE [LARGE SCALE GENOMIC DNA]</scope>
    <source>
        <strain evidence="2 3">TW_WC1a.1</strain>
    </source>
</reference>
<keyword evidence="1" id="KW-0732">Signal</keyword>
<keyword evidence="3" id="KW-1185">Reference proteome</keyword>
<organism evidence="2 3">
    <name type="scientific">Raoultella lignicola</name>
    <dbReference type="NCBI Taxonomy" id="3040939"/>
    <lineage>
        <taxon>Bacteria</taxon>
        <taxon>Pseudomonadati</taxon>
        <taxon>Pseudomonadota</taxon>
        <taxon>Gammaproteobacteria</taxon>
        <taxon>Enterobacterales</taxon>
        <taxon>Enterobacteriaceae</taxon>
        <taxon>Klebsiella/Raoultella group</taxon>
        <taxon>Raoultella</taxon>
    </lineage>
</organism>
<gene>
    <name evidence="2" type="ORF">QFI96_003475</name>
</gene>
<comment type="caution">
    <text evidence="2">The sequence shown here is derived from an EMBL/GenBank/DDBJ whole genome shotgun (WGS) entry which is preliminary data.</text>
</comment>
<name>A0ABU9F308_9ENTR</name>
<feature type="chain" id="PRO_5046906821" evidence="1">
    <location>
        <begin position="24"/>
        <end position="171"/>
    </location>
</feature>
<dbReference type="InterPro" id="IPR032248">
    <property type="entry name" value="DUF4823"/>
</dbReference>
<evidence type="ECO:0000313" key="3">
    <source>
        <dbReference type="Proteomes" id="UP001312893"/>
    </source>
</evidence>
<protein>
    <submittedName>
        <fullName evidence="2">DUF4823 domain-containing protein</fullName>
    </submittedName>
</protein>
<dbReference type="PROSITE" id="PS51257">
    <property type="entry name" value="PROKAR_LIPOPROTEIN"/>
    <property type="match status" value="1"/>
</dbReference>
<proteinExistence type="predicted"/>
<feature type="signal peptide" evidence="1">
    <location>
        <begin position="1"/>
        <end position="23"/>
    </location>
</feature>
<dbReference type="EMBL" id="JARXNK020000097">
    <property type="protein sequence ID" value="MEL0550759.1"/>
    <property type="molecule type" value="Genomic_DNA"/>
</dbReference>
<dbReference type="RefSeq" id="WP_123754849.1">
    <property type="nucleotide sequence ID" value="NZ_JARXNK020000097.1"/>
</dbReference>
<accession>A0ABU9F308</accession>
<evidence type="ECO:0000256" key="1">
    <source>
        <dbReference type="SAM" id="SignalP"/>
    </source>
</evidence>
<sequence length="171" mass="18564">MKKILLLALGGLLLSGCSAKYQSAEVTKSTELLMKNKPVVIAQPENGVYQTTVYNGSGATSAQAVLAAFSHYTDNASVVPVCSTLSCLKEKHTLTEGYYVVPQILHWEDRATEWSGIPDRMELKITVYNSATDHVVASSILSGKSKWATFGGDHPQDLLPQPVNNYIASLY</sequence>